<dbReference type="CDD" id="cd07010">
    <property type="entry name" value="cupin_PMI_type_I_N_bac"/>
    <property type="match status" value="1"/>
</dbReference>
<evidence type="ECO:0000313" key="4">
    <source>
        <dbReference type="Proteomes" id="UP000593735"/>
    </source>
</evidence>
<dbReference type="PIRSF" id="PIRSF026713">
    <property type="entry name" value="PMI_Firm_long_prd"/>
    <property type="match status" value="1"/>
</dbReference>
<dbReference type="SUPFAM" id="SSF51182">
    <property type="entry name" value="RmlC-like cupins"/>
    <property type="match status" value="1"/>
</dbReference>
<protein>
    <submittedName>
        <fullName evidence="3">Class I mannose-6-phosphate isomerase</fullName>
    </submittedName>
</protein>
<dbReference type="InterPro" id="IPR051804">
    <property type="entry name" value="Carb_Metab_Reg_Kinase/Isom"/>
</dbReference>
<dbReference type="PANTHER" id="PTHR42742:SF3">
    <property type="entry name" value="FRUCTOKINASE"/>
    <property type="match status" value="1"/>
</dbReference>
<reference evidence="3 4" key="1">
    <citation type="submission" date="2020-10" db="EMBL/GenBank/DDBJ databases">
        <title>Olsenella immobilis sp.nov., isolated from the mud in a fermentation cellar used for the production of Chinese strong-flavoured liquor.</title>
        <authorList>
            <person name="Lu L."/>
        </authorList>
    </citation>
    <scope>NUCLEOTIDE SEQUENCE [LARGE SCALE GENOMIC DNA]</scope>
    <source>
        <strain evidence="3 4">LZLJ-2</strain>
    </source>
</reference>
<dbReference type="InterPro" id="IPR011051">
    <property type="entry name" value="RmlC_Cupin_sf"/>
</dbReference>
<accession>A0A7S7M8R8</accession>
<organism evidence="3 4">
    <name type="scientific">Thermophilibacter immobilis</name>
    <dbReference type="NCBI Taxonomy" id="2779519"/>
    <lineage>
        <taxon>Bacteria</taxon>
        <taxon>Bacillati</taxon>
        <taxon>Actinomycetota</taxon>
        <taxon>Coriobacteriia</taxon>
        <taxon>Coriobacteriales</taxon>
        <taxon>Atopobiaceae</taxon>
        <taxon>Thermophilibacter</taxon>
    </lineage>
</organism>
<dbReference type="InterPro" id="IPR014710">
    <property type="entry name" value="RmlC-like_jellyroll"/>
</dbReference>
<keyword evidence="3" id="KW-0413">Isomerase</keyword>
<dbReference type="GO" id="GO:0046872">
    <property type="term" value="F:metal ion binding"/>
    <property type="evidence" value="ECO:0007669"/>
    <property type="project" value="UniProtKB-KW"/>
</dbReference>
<dbReference type="Proteomes" id="UP000593735">
    <property type="component" value="Chromosome"/>
</dbReference>
<gene>
    <name evidence="3" type="ORF">INP52_01090</name>
</gene>
<dbReference type="AlphaFoldDB" id="A0A7S7M8R8"/>
<dbReference type="Gene3D" id="2.60.120.10">
    <property type="entry name" value="Jelly Rolls"/>
    <property type="match status" value="1"/>
</dbReference>
<evidence type="ECO:0000313" key="3">
    <source>
        <dbReference type="EMBL" id="QOY60846.1"/>
    </source>
</evidence>
<dbReference type="RefSeq" id="WP_194371647.1">
    <property type="nucleotide sequence ID" value="NZ_CP063767.1"/>
</dbReference>
<name>A0A7S7M8R8_9ACTN</name>
<evidence type="ECO:0000256" key="1">
    <source>
        <dbReference type="ARBA" id="ARBA00022723"/>
    </source>
</evidence>
<sequence>MSSYVTRPKVRVNTQETALHGYAPIHEKIAHSLEEVMSSCSDRVVLALECYPGTDHEELLAQLIEPLGPSLTLFADDYAQSVARVQERIKDCITEDRVFGVISHYTIDQFFEEPRIEEARQKIAAAQGLVVVYGMGTTVLCEPDLVVYASLTRWEVQCRYRRGVANWKANNPGEDALRKFKRGYFFEWRVADRQKSALFDTIDFLIDVNVADDPRMVSGDAYRAALGQVASQPFRLVPYFDASVWGGHWMQERFGLDPDASNFGWAFDGVPEENSVLLDFGGVDVEIPAQDVVFSHPVELMGPKVHARFGTDYPIRFDYLDTMGGGNLSLQVHPLVAYIQDRFGMAYTQDESYYILDATADSCVYLGVKTGTDKDEMFASLRRAASGKEQFADERYMNKIPVAKHDHVHIPAGTVHAGGAGTVILEISATPYIFTFKLWDWGRVGLDGLPRPVHLDHGERNVLVERDTACAEGRLTDRVGAPHEDLSQEPGVRVEKTGLADEEFIETRRYWFRDAATLSTFESVNELNLVEGESVVVEGPDGSFSPLPVHYGETFIVPERVGTYRIRNTGDPSKEVAVIQAFVRNL</sequence>
<dbReference type="InterPro" id="IPR016847">
    <property type="entry name" value="Man6P_Isoase_Firm_lng_prd"/>
</dbReference>
<dbReference type="EMBL" id="CP063767">
    <property type="protein sequence ID" value="QOY60846.1"/>
    <property type="molecule type" value="Genomic_DNA"/>
</dbReference>
<dbReference type="KEGG" id="tio:INP52_01090"/>
<proteinExistence type="predicted"/>
<evidence type="ECO:0000256" key="2">
    <source>
        <dbReference type="ARBA" id="ARBA00022833"/>
    </source>
</evidence>
<keyword evidence="2" id="KW-0862">Zinc</keyword>
<keyword evidence="4" id="KW-1185">Reference proteome</keyword>
<dbReference type="PANTHER" id="PTHR42742">
    <property type="entry name" value="TRANSCRIPTIONAL REPRESSOR MPRA"/>
    <property type="match status" value="1"/>
</dbReference>
<keyword evidence="1" id="KW-0479">Metal-binding</keyword>
<dbReference type="GO" id="GO:0016853">
    <property type="term" value="F:isomerase activity"/>
    <property type="evidence" value="ECO:0007669"/>
    <property type="project" value="UniProtKB-KW"/>
</dbReference>